<keyword evidence="5" id="KW-0819">tRNA processing</keyword>
<dbReference type="GO" id="GO:0002949">
    <property type="term" value="P:tRNA threonylcarbamoyladenosine modification"/>
    <property type="evidence" value="ECO:0007669"/>
    <property type="project" value="InterPro"/>
</dbReference>
<dbReference type="RefSeq" id="WP_092783673.1">
    <property type="nucleotide sequence ID" value="NZ_FNAP01000003.1"/>
</dbReference>
<dbReference type="InterPro" id="IPR003442">
    <property type="entry name" value="T6A_TsaE"/>
</dbReference>
<dbReference type="Proteomes" id="UP000199412">
    <property type="component" value="Unassembled WGS sequence"/>
</dbReference>
<evidence type="ECO:0000256" key="7">
    <source>
        <dbReference type="ARBA" id="ARBA00022741"/>
    </source>
</evidence>
<dbReference type="GO" id="GO:0046872">
    <property type="term" value="F:metal ion binding"/>
    <property type="evidence" value="ECO:0007669"/>
    <property type="project" value="UniProtKB-KW"/>
</dbReference>
<dbReference type="AlphaFoldDB" id="A0A1G7A2Q6"/>
<keyword evidence="4" id="KW-0963">Cytoplasm</keyword>
<evidence type="ECO:0000256" key="1">
    <source>
        <dbReference type="ARBA" id="ARBA00004496"/>
    </source>
</evidence>
<keyword evidence="7" id="KW-0547">Nucleotide-binding</keyword>
<dbReference type="EMBL" id="FNAP01000003">
    <property type="protein sequence ID" value="SDE09060.1"/>
    <property type="molecule type" value="Genomic_DNA"/>
</dbReference>
<dbReference type="STRING" id="69960.SAMN05421720_103148"/>
<evidence type="ECO:0000313" key="12">
    <source>
        <dbReference type="Proteomes" id="UP000199412"/>
    </source>
</evidence>
<dbReference type="Gene3D" id="3.40.50.300">
    <property type="entry name" value="P-loop containing nucleotide triphosphate hydrolases"/>
    <property type="match status" value="1"/>
</dbReference>
<dbReference type="PANTHER" id="PTHR33540:SF2">
    <property type="entry name" value="TRNA THREONYLCARBAMOYLADENOSINE BIOSYNTHESIS PROTEIN TSAE"/>
    <property type="match status" value="1"/>
</dbReference>
<evidence type="ECO:0000256" key="6">
    <source>
        <dbReference type="ARBA" id="ARBA00022723"/>
    </source>
</evidence>
<keyword evidence="9" id="KW-0460">Magnesium</keyword>
<evidence type="ECO:0000256" key="4">
    <source>
        <dbReference type="ARBA" id="ARBA00022490"/>
    </source>
</evidence>
<keyword evidence="8" id="KW-0067">ATP-binding</keyword>
<dbReference type="OrthoDB" id="9800307at2"/>
<name>A0A1G7A2Q6_9PROT</name>
<dbReference type="SUPFAM" id="SSF52540">
    <property type="entry name" value="P-loop containing nucleoside triphosphate hydrolases"/>
    <property type="match status" value="1"/>
</dbReference>
<dbReference type="Pfam" id="PF02367">
    <property type="entry name" value="TsaE"/>
    <property type="match status" value="1"/>
</dbReference>
<dbReference type="PANTHER" id="PTHR33540">
    <property type="entry name" value="TRNA THREONYLCARBAMOYLADENOSINE BIOSYNTHESIS PROTEIN TSAE"/>
    <property type="match status" value="1"/>
</dbReference>
<evidence type="ECO:0000256" key="3">
    <source>
        <dbReference type="ARBA" id="ARBA00019010"/>
    </source>
</evidence>
<dbReference type="GO" id="GO:0005737">
    <property type="term" value="C:cytoplasm"/>
    <property type="evidence" value="ECO:0007669"/>
    <property type="project" value="UniProtKB-SubCell"/>
</dbReference>
<evidence type="ECO:0000256" key="8">
    <source>
        <dbReference type="ARBA" id="ARBA00022840"/>
    </source>
</evidence>
<gene>
    <name evidence="11" type="ORF">SAMN05421720_103148</name>
</gene>
<comment type="similarity">
    <text evidence="2">Belongs to the TsaE family.</text>
</comment>
<comment type="subcellular location">
    <subcellularLocation>
        <location evidence="1">Cytoplasm</location>
    </subcellularLocation>
</comment>
<keyword evidence="6" id="KW-0479">Metal-binding</keyword>
<accession>A0A1G7A2Q6</accession>
<proteinExistence type="inferred from homology"/>
<dbReference type="GO" id="GO:0005524">
    <property type="term" value="F:ATP binding"/>
    <property type="evidence" value="ECO:0007669"/>
    <property type="project" value="UniProtKB-KW"/>
</dbReference>
<sequence length="169" mass="17993">MTASRFDPQPDTGLADAPFDLPDETATAHLGAALAGLLRVGDVVALRGDLGAGKTALARAIIRARVGDPIAEVPSPTFTLLQTYDGTDGLPLAHYDLYRLDRPEDVFELDFDDALASGATLIEWPDRLGPLLPRDRLDLTLTIAGPTARHAVLTASGLAWADRLKSLRA</sequence>
<protein>
    <recommendedName>
        <fullName evidence="3">tRNA threonylcarbamoyladenosine biosynthesis protein TsaE</fullName>
    </recommendedName>
    <alternativeName>
        <fullName evidence="10">t(6)A37 threonylcarbamoyladenosine biosynthesis protein TsaE</fullName>
    </alternativeName>
</protein>
<organism evidence="11 12">
    <name type="scientific">Rhodospira trueperi</name>
    <dbReference type="NCBI Taxonomy" id="69960"/>
    <lineage>
        <taxon>Bacteria</taxon>
        <taxon>Pseudomonadati</taxon>
        <taxon>Pseudomonadota</taxon>
        <taxon>Alphaproteobacteria</taxon>
        <taxon>Rhodospirillales</taxon>
        <taxon>Rhodospirillaceae</taxon>
        <taxon>Rhodospira</taxon>
    </lineage>
</organism>
<evidence type="ECO:0000256" key="2">
    <source>
        <dbReference type="ARBA" id="ARBA00007599"/>
    </source>
</evidence>
<dbReference type="InterPro" id="IPR027417">
    <property type="entry name" value="P-loop_NTPase"/>
</dbReference>
<dbReference type="NCBIfam" id="TIGR00150">
    <property type="entry name" value="T6A_YjeE"/>
    <property type="match status" value="1"/>
</dbReference>
<evidence type="ECO:0000256" key="10">
    <source>
        <dbReference type="ARBA" id="ARBA00032441"/>
    </source>
</evidence>
<evidence type="ECO:0000313" key="11">
    <source>
        <dbReference type="EMBL" id="SDE09060.1"/>
    </source>
</evidence>
<keyword evidence="12" id="KW-1185">Reference proteome</keyword>
<reference evidence="11 12" key="1">
    <citation type="submission" date="2016-10" db="EMBL/GenBank/DDBJ databases">
        <authorList>
            <person name="de Groot N.N."/>
        </authorList>
    </citation>
    <scope>NUCLEOTIDE SEQUENCE [LARGE SCALE GENOMIC DNA]</scope>
    <source>
        <strain evidence="11 12">ATCC 700224</strain>
    </source>
</reference>
<evidence type="ECO:0000256" key="5">
    <source>
        <dbReference type="ARBA" id="ARBA00022694"/>
    </source>
</evidence>
<evidence type="ECO:0000256" key="9">
    <source>
        <dbReference type="ARBA" id="ARBA00022842"/>
    </source>
</evidence>